<name>X1ED71_9ZZZZ</name>
<sequence>KLKPVNQDTFQKINLNTIVVETATYAPMVSYLKEDLKIIHKTA</sequence>
<organism evidence="1">
    <name type="scientific">marine sediment metagenome</name>
    <dbReference type="NCBI Taxonomy" id="412755"/>
    <lineage>
        <taxon>unclassified sequences</taxon>
        <taxon>metagenomes</taxon>
        <taxon>ecological metagenomes</taxon>
    </lineage>
</organism>
<proteinExistence type="predicted"/>
<reference evidence="1" key="1">
    <citation type="journal article" date="2014" name="Front. Microbiol.">
        <title>High frequency of phylogenetically diverse reductive dehalogenase-homologous genes in deep subseafloor sedimentary metagenomes.</title>
        <authorList>
            <person name="Kawai M."/>
            <person name="Futagami T."/>
            <person name="Toyoda A."/>
            <person name="Takaki Y."/>
            <person name="Nishi S."/>
            <person name="Hori S."/>
            <person name="Arai W."/>
            <person name="Tsubouchi T."/>
            <person name="Morono Y."/>
            <person name="Uchiyama I."/>
            <person name="Ito T."/>
            <person name="Fujiyama A."/>
            <person name="Inagaki F."/>
            <person name="Takami H."/>
        </authorList>
    </citation>
    <scope>NUCLEOTIDE SEQUENCE</scope>
    <source>
        <strain evidence="1">Expedition CK06-06</strain>
    </source>
</reference>
<dbReference type="EMBL" id="BART01032823">
    <property type="protein sequence ID" value="GAH15084.1"/>
    <property type="molecule type" value="Genomic_DNA"/>
</dbReference>
<accession>X1ED71</accession>
<protein>
    <submittedName>
        <fullName evidence="1">Uncharacterized protein</fullName>
    </submittedName>
</protein>
<dbReference type="AlphaFoldDB" id="X1ED71"/>
<gene>
    <name evidence="1" type="ORF">S01H4_56614</name>
</gene>
<feature type="non-terminal residue" evidence="1">
    <location>
        <position position="1"/>
    </location>
</feature>
<comment type="caution">
    <text evidence="1">The sequence shown here is derived from an EMBL/GenBank/DDBJ whole genome shotgun (WGS) entry which is preliminary data.</text>
</comment>
<evidence type="ECO:0000313" key="1">
    <source>
        <dbReference type="EMBL" id="GAH15084.1"/>
    </source>
</evidence>